<name>A0ABS9Q0K4_9MICO</name>
<gene>
    <name evidence="4" type="ORF">MHL29_02420</name>
</gene>
<feature type="domain" description="Enoyl reductase (ER)" evidence="3">
    <location>
        <begin position="10"/>
        <end position="323"/>
    </location>
</feature>
<evidence type="ECO:0000313" key="4">
    <source>
        <dbReference type="EMBL" id="MCG7320750.1"/>
    </source>
</evidence>
<dbReference type="Pfam" id="PF00107">
    <property type="entry name" value="ADH_zinc_N"/>
    <property type="match status" value="1"/>
</dbReference>
<dbReference type="InterPro" id="IPR013149">
    <property type="entry name" value="ADH-like_C"/>
</dbReference>
<dbReference type="EMBL" id="JAKRCV010000004">
    <property type="protein sequence ID" value="MCG7320750.1"/>
    <property type="molecule type" value="Genomic_DNA"/>
</dbReference>
<dbReference type="Gene3D" id="3.40.50.720">
    <property type="entry name" value="NAD(P)-binding Rossmann-like Domain"/>
    <property type="match status" value="1"/>
</dbReference>
<reference evidence="4 5" key="1">
    <citation type="submission" date="2022-02" db="EMBL/GenBank/DDBJ databases">
        <title>Uncovering new skin microbiome diversity through culturing and metagenomics.</title>
        <authorList>
            <person name="Conlan S."/>
            <person name="Deming C."/>
            <person name="Nisc Comparative Sequencing Program N."/>
            <person name="Segre J.A."/>
        </authorList>
    </citation>
    <scope>NUCLEOTIDE SEQUENCE [LARGE SCALE GENOMIC DNA]</scope>
    <source>
        <strain evidence="4 5">ACRQZ</strain>
    </source>
</reference>
<dbReference type="Pfam" id="PF08240">
    <property type="entry name" value="ADH_N"/>
    <property type="match status" value="1"/>
</dbReference>
<dbReference type="NCBIfam" id="TIGR02824">
    <property type="entry name" value="quinone_pig3"/>
    <property type="match status" value="1"/>
</dbReference>
<keyword evidence="2" id="KW-0560">Oxidoreductase</keyword>
<comment type="caution">
    <text evidence="4">The sequence shown here is derived from an EMBL/GenBank/DDBJ whole genome shotgun (WGS) entry which is preliminary data.</text>
</comment>
<dbReference type="SUPFAM" id="SSF51735">
    <property type="entry name" value="NAD(P)-binding Rossmann-fold domains"/>
    <property type="match status" value="1"/>
</dbReference>
<keyword evidence="5" id="KW-1185">Reference proteome</keyword>
<proteinExistence type="predicted"/>
<dbReference type="InterPro" id="IPR014189">
    <property type="entry name" value="Quinone_OxRdtase_PIG3"/>
</dbReference>
<evidence type="ECO:0000256" key="2">
    <source>
        <dbReference type="ARBA" id="ARBA00023002"/>
    </source>
</evidence>
<dbReference type="InterPro" id="IPR036291">
    <property type="entry name" value="NAD(P)-bd_dom_sf"/>
</dbReference>
<protein>
    <submittedName>
        <fullName evidence="4">NAD(P)H-quinone oxidoreductase</fullName>
    </submittedName>
</protein>
<evidence type="ECO:0000256" key="1">
    <source>
        <dbReference type="ARBA" id="ARBA00022857"/>
    </source>
</evidence>
<organism evidence="4 5">
    <name type="scientific">Arsenicicoccus bolidensis</name>
    <dbReference type="NCBI Taxonomy" id="229480"/>
    <lineage>
        <taxon>Bacteria</taxon>
        <taxon>Bacillati</taxon>
        <taxon>Actinomycetota</taxon>
        <taxon>Actinomycetes</taxon>
        <taxon>Micrococcales</taxon>
        <taxon>Intrasporangiaceae</taxon>
        <taxon>Arsenicicoccus</taxon>
    </lineage>
</organism>
<dbReference type="Proteomes" id="UP001521931">
    <property type="component" value="Unassembled WGS sequence"/>
</dbReference>
<accession>A0ABS9Q0K4</accession>
<dbReference type="PANTHER" id="PTHR48106:SF8">
    <property type="entry name" value="OS02G0805600 PROTEIN"/>
    <property type="match status" value="1"/>
</dbReference>
<dbReference type="SMART" id="SM00829">
    <property type="entry name" value="PKS_ER"/>
    <property type="match status" value="1"/>
</dbReference>
<evidence type="ECO:0000313" key="5">
    <source>
        <dbReference type="Proteomes" id="UP001521931"/>
    </source>
</evidence>
<dbReference type="InterPro" id="IPR020843">
    <property type="entry name" value="ER"/>
</dbReference>
<evidence type="ECO:0000259" key="3">
    <source>
        <dbReference type="SMART" id="SM00829"/>
    </source>
</evidence>
<dbReference type="CDD" id="cd05276">
    <property type="entry name" value="p53_inducible_oxidoreductase"/>
    <property type="match status" value="1"/>
</dbReference>
<dbReference type="InterPro" id="IPR011032">
    <property type="entry name" value="GroES-like_sf"/>
</dbReference>
<sequence>MKAITLPSFGGPEVLTVSEIPTPGINADEVLVRVVAAGVNRADLLQRQGNYAPPPGESEIPGLEVSGIVVQVGSRVEGWSEGDEVCALLAGGGYAEHVAVPAGQLLPVPAGISLVDAAALPEVTCTVWSNLVMTAGLQRGDTLLVHGGSSGIGTTAIQIARRLGVRVAVTAGSAAKLERCRELGASILIDYKEQDFVEELRAATDGRGADVILDNMGAKYLPRNVAALATGGRLVIIGMQGGVKGELDIATLLRKRGTVVATSLRARPRAEKAAIVAEVREHVWPLVEAGEVVPVIHGRFPAREVARAHEELDKGTHIGKVLLTI</sequence>
<dbReference type="PANTHER" id="PTHR48106">
    <property type="entry name" value="QUINONE OXIDOREDUCTASE PIG3-RELATED"/>
    <property type="match status" value="1"/>
</dbReference>
<keyword evidence="1" id="KW-0521">NADP</keyword>
<dbReference type="RefSeq" id="WP_239261938.1">
    <property type="nucleotide sequence ID" value="NZ_DAMCTM010000001.1"/>
</dbReference>
<dbReference type="InterPro" id="IPR013154">
    <property type="entry name" value="ADH-like_N"/>
</dbReference>
<dbReference type="SUPFAM" id="SSF50129">
    <property type="entry name" value="GroES-like"/>
    <property type="match status" value="1"/>
</dbReference>
<dbReference type="Gene3D" id="3.90.180.10">
    <property type="entry name" value="Medium-chain alcohol dehydrogenases, catalytic domain"/>
    <property type="match status" value="1"/>
</dbReference>